<dbReference type="AlphaFoldDB" id="A0A428TAC4"/>
<proteinExistence type="predicted"/>
<evidence type="ECO:0000313" key="2">
    <source>
        <dbReference type="EMBL" id="RSL98969.1"/>
    </source>
</evidence>
<evidence type="ECO:0000313" key="3">
    <source>
        <dbReference type="Proteomes" id="UP000288429"/>
    </source>
</evidence>
<dbReference type="Proteomes" id="UP000288429">
    <property type="component" value="Unassembled WGS sequence"/>
</dbReference>
<name>A0A428TAC4_9HYPO</name>
<organism evidence="2 3">
    <name type="scientific">Fusarium ambrosium</name>
    <dbReference type="NCBI Taxonomy" id="131363"/>
    <lineage>
        <taxon>Eukaryota</taxon>
        <taxon>Fungi</taxon>
        <taxon>Dikarya</taxon>
        <taxon>Ascomycota</taxon>
        <taxon>Pezizomycotina</taxon>
        <taxon>Sordariomycetes</taxon>
        <taxon>Hypocreomycetidae</taxon>
        <taxon>Hypocreales</taxon>
        <taxon>Nectriaceae</taxon>
        <taxon>Fusarium</taxon>
        <taxon>Fusarium solani species complex</taxon>
    </lineage>
</organism>
<sequence>MQRNYERQKFRASQAERENGELRATMTASRERVRDAAVLLDGLLVRGNLDIESYEEVSRAAEILLGVDSYPGLQPQQRTQFQYIIASYPNANTMALYINDVDHRLSRVQL</sequence>
<feature type="compositionally biased region" description="Basic and acidic residues" evidence="1">
    <location>
        <begin position="1"/>
        <end position="21"/>
    </location>
</feature>
<keyword evidence="3" id="KW-1185">Reference proteome</keyword>
<protein>
    <submittedName>
        <fullName evidence="2">Uncharacterized protein</fullName>
    </submittedName>
</protein>
<comment type="caution">
    <text evidence="2">The sequence shown here is derived from an EMBL/GenBank/DDBJ whole genome shotgun (WGS) entry which is preliminary data.</text>
</comment>
<feature type="region of interest" description="Disordered" evidence="1">
    <location>
        <begin position="1"/>
        <end position="27"/>
    </location>
</feature>
<gene>
    <name evidence="2" type="ORF">CDV31_012385</name>
</gene>
<dbReference type="EMBL" id="NIZV01000228">
    <property type="protein sequence ID" value="RSL98969.1"/>
    <property type="molecule type" value="Genomic_DNA"/>
</dbReference>
<reference evidence="2 3" key="1">
    <citation type="submission" date="2017-06" db="EMBL/GenBank/DDBJ databases">
        <title>Cmopartive genomic analysis of Ambrosia Fusariam Clade fungi.</title>
        <authorList>
            <person name="Stajich J.E."/>
            <person name="Carrillo J."/>
            <person name="Kijimoto T."/>
            <person name="Eskalen A."/>
            <person name="O'Donnell K."/>
            <person name="Kasson M."/>
        </authorList>
    </citation>
    <scope>NUCLEOTIDE SEQUENCE [LARGE SCALE GENOMIC DNA]</scope>
    <source>
        <strain evidence="2 3">NRRL 20438</strain>
    </source>
</reference>
<evidence type="ECO:0000256" key="1">
    <source>
        <dbReference type="SAM" id="MobiDB-lite"/>
    </source>
</evidence>
<accession>A0A428TAC4</accession>